<feature type="compositionally biased region" description="Low complexity" evidence="16">
    <location>
        <begin position="594"/>
        <end position="610"/>
    </location>
</feature>
<dbReference type="Pfam" id="PF02932">
    <property type="entry name" value="Neur_chan_memb"/>
    <property type="match status" value="2"/>
</dbReference>
<evidence type="ECO:0000256" key="13">
    <source>
        <dbReference type="ARBA" id="ARBA00023303"/>
    </source>
</evidence>
<evidence type="ECO:0000256" key="3">
    <source>
        <dbReference type="ARBA" id="ARBA00022475"/>
    </source>
</evidence>
<comment type="subcellular location">
    <subcellularLocation>
        <location evidence="14">Synaptic cell membrane</location>
        <topology evidence="14">Multi-pass membrane protein</topology>
    </subcellularLocation>
</comment>
<keyword evidence="9" id="KW-1015">Disulfide bond</keyword>
<dbReference type="CDD" id="cd18997">
    <property type="entry name" value="LGIC_ECD_nAChR"/>
    <property type="match status" value="1"/>
</dbReference>
<reference evidence="19" key="1">
    <citation type="submission" date="2022-06" db="EMBL/GenBank/DDBJ databases">
        <authorList>
            <person name="Berger JAMES D."/>
            <person name="Berger JAMES D."/>
        </authorList>
    </citation>
    <scope>NUCLEOTIDE SEQUENCE [LARGE SCALE GENOMIC DNA]</scope>
</reference>
<dbReference type="InterPro" id="IPR006202">
    <property type="entry name" value="Neur_chan_lig-bd"/>
</dbReference>
<dbReference type="SUPFAM" id="SSF90112">
    <property type="entry name" value="Neurotransmitter-gated ion-channel transmembrane pore"/>
    <property type="match status" value="1"/>
</dbReference>
<dbReference type="SUPFAM" id="SSF63712">
    <property type="entry name" value="Nicotinic receptor ligand binding domain-like"/>
    <property type="match status" value="1"/>
</dbReference>
<dbReference type="PANTHER" id="PTHR18945">
    <property type="entry name" value="NEUROTRANSMITTER GATED ION CHANNEL"/>
    <property type="match status" value="1"/>
</dbReference>
<feature type="domain" description="Neurotransmitter-gated ion-channel ligand-binding" evidence="17">
    <location>
        <begin position="31"/>
        <end position="254"/>
    </location>
</feature>
<evidence type="ECO:0000256" key="9">
    <source>
        <dbReference type="ARBA" id="ARBA00023157"/>
    </source>
</evidence>
<feature type="transmembrane region" description="Helical" evidence="15">
    <location>
        <begin position="287"/>
        <end position="305"/>
    </location>
</feature>
<evidence type="ECO:0000256" key="16">
    <source>
        <dbReference type="SAM" id="MobiDB-lite"/>
    </source>
</evidence>
<feature type="compositionally biased region" description="Basic and acidic residues" evidence="16">
    <location>
        <begin position="419"/>
        <end position="434"/>
    </location>
</feature>
<keyword evidence="12" id="KW-1071">Ligand-gated ion channel</keyword>
<keyword evidence="8 15" id="KW-0472">Membrane</keyword>
<dbReference type="InterPro" id="IPR018000">
    <property type="entry name" value="Neurotransmitter_ion_chnl_CS"/>
</dbReference>
<evidence type="ECO:0000256" key="5">
    <source>
        <dbReference type="ARBA" id="ARBA00022989"/>
    </source>
</evidence>
<organism evidence="19 20">
    <name type="scientific">Trichobilharzia regenti</name>
    <name type="common">Nasal bird schistosome</name>
    <dbReference type="NCBI Taxonomy" id="157069"/>
    <lineage>
        <taxon>Eukaryota</taxon>
        <taxon>Metazoa</taxon>
        <taxon>Spiralia</taxon>
        <taxon>Lophotrochozoa</taxon>
        <taxon>Platyhelminthes</taxon>
        <taxon>Trematoda</taxon>
        <taxon>Digenea</taxon>
        <taxon>Strigeidida</taxon>
        <taxon>Schistosomatoidea</taxon>
        <taxon>Schistosomatidae</taxon>
        <taxon>Trichobilharzia</taxon>
    </lineage>
</organism>
<keyword evidence="19" id="KW-1185">Reference proteome</keyword>
<dbReference type="InterPro" id="IPR038050">
    <property type="entry name" value="Neuro_actylchol_rec"/>
</dbReference>
<feature type="transmembrane region" description="Helical" evidence="15">
    <location>
        <begin position="6"/>
        <end position="26"/>
    </location>
</feature>
<evidence type="ECO:0000256" key="8">
    <source>
        <dbReference type="ARBA" id="ARBA00023136"/>
    </source>
</evidence>
<dbReference type="GO" id="GO:0045211">
    <property type="term" value="C:postsynaptic membrane"/>
    <property type="evidence" value="ECO:0007669"/>
    <property type="project" value="InterPro"/>
</dbReference>
<keyword evidence="5 15" id="KW-1133">Transmembrane helix</keyword>
<dbReference type="InterPro" id="IPR002394">
    <property type="entry name" value="Nicotinic_acetylcholine_rcpt"/>
</dbReference>
<keyword evidence="13 15" id="KW-0407">Ion channel</keyword>
<evidence type="ECO:0000256" key="14">
    <source>
        <dbReference type="ARBA" id="ARBA00034099"/>
    </source>
</evidence>
<feature type="transmembrane region" description="Helical" evidence="15">
    <location>
        <begin position="712"/>
        <end position="737"/>
    </location>
</feature>
<evidence type="ECO:0000259" key="18">
    <source>
        <dbReference type="Pfam" id="PF02932"/>
    </source>
</evidence>
<evidence type="ECO:0000256" key="10">
    <source>
        <dbReference type="ARBA" id="ARBA00023170"/>
    </source>
</evidence>
<evidence type="ECO:0000256" key="1">
    <source>
        <dbReference type="ARBA" id="ARBA00009237"/>
    </source>
</evidence>
<evidence type="ECO:0000256" key="6">
    <source>
        <dbReference type="ARBA" id="ARBA00023018"/>
    </source>
</evidence>
<dbReference type="GO" id="GO:0004888">
    <property type="term" value="F:transmembrane signaling receptor activity"/>
    <property type="evidence" value="ECO:0007669"/>
    <property type="project" value="InterPro"/>
</dbReference>
<dbReference type="Gene3D" id="1.20.58.390">
    <property type="entry name" value="Neurotransmitter-gated ion-channel transmembrane domain"/>
    <property type="match status" value="2"/>
</dbReference>
<feature type="transmembrane region" description="Helical" evidence="15">
    <location>
        <begin position="317"/>
        <end position="340"/>
    </location>
</feature>
<keyword evidence="4 15" id="KW-0812">Transmembrane</keyword>
<evidence type="ECO:0000256" key="2">
    <source>
        <dbReference type="ARBA" id="ARBA00022448"/>
    </source>
</evidence>
<dbReference type="PROSITE" id="PS00236">
    <property type="entry name" value="NEUROTR_ION_CHANNEL"/>
    <property type="match status" value="1"/>
</dbReference>
<keyword evidence="11" id="KW-0325">Glycoprotein</keyword>
<accession>A0AA85J727</accession>
<evidence type="ECO:0000313" key="19">
    <source>
        <dbReference type="Proteomes" id="UP000050795"/>
    </source>
</evidence>
<feature type="domain" description="Neurotransmitter-gated ion-channel transmembrane" evidence="18">
    <location>
        <begin position="479"/>
        <end position="726"/>
    </location>
</feature>
<comment type="similarity">
    <text evidence="1">Belongs to the ligand-gated ion channel (TC 1.A.9) family. Acetylcholine receptor (TC 1.A.9.1) subfamily.</text>
</comment>
<dbReference type="InterPro" id="IPR036734">
    <property type="entry name" value="Neur_chan_lig-bd_sf"/>
</dbReference>
<evidence type="ECO:0000256" key="11">
    <source>
        <dbReference type="ARBA" id="ARBA00023180"/>
    </source>
</evidence>
<keyword evidence="6" id="KW-0770">Synapse</keyword>
<dbReference type="Pfam" id="PF02931">
    <property type="entry name" value="Neur_chan_LBD"/>
    <property type="match status" value="1"/>
</dbReference>
<evidence type="ECO:0000259" key="17">
    <source>
        <dbReference type="Pfam" id="PF02931"/>
    </source>
</evidence>
<keyword evidence="10" id="KW-0675">Receptor</keyword>
<evidence type="ECO:0000256" key="4">
    <source>
        <dbReference type="ARBA" id="ARBA00022692"/>
    </source>
</evidence>
<proteinExistence type="inferred from homology"/>
<dbReference type="PRINTS" id="PR00254">
    <property type="entry name" value="NICOTINICR"/>
</dbReference>
<dbReference type="CDD" id="cd19051">
    <property type="entry name" value="LGIC_TM_cation"/>
    <property type="match status" value="1"/>
</dbReference>
<sequence length="747" mass="84975">MPKHYHVIYGILISSAIIISWIREAYSGHSEKRLLKYLFDQKRWDAHNPMERPVSIDGKPVQVFLKCFLNQIMDMDEKNQILSTIMWLDIKWTDYHFQWNLSDYENIRQINLPQERMWKPDILLYNSASEKFDQMFPTKVTVRNNGQIQWVPPGLFHSICDIEVNWFPFDSQNCILKFGTWTYQGNKVDLKLQCDNETGEDKPCHYANEVDLSTYLANSEWALEKGLVKRNIQTYGSDDQTYIDVTINVYMQRRALYYVFNIIIPCMIMSVMALLVFTLPPEANEKIVLGVTTLLSLTMLLQLVGDKLPQTSSGNPVLVLYFTCTMILCSLSLVCAVVLLNCHHHTGGIVYVPWWVETLINTWLASLLRIDHNSPEENLYAPKEKLLPKHRVNSNLTDCNENTSLYNKSSIGRIKPNKASRESKTLTNDSRDESLNSPTKNTPVWSNVIDVNSEFRPAVLIHRTVAPQLNSPQHTGVVVKQNHFIEPLQQQQVKLRNLSTRQLNRFFSQEEEDDEEEAAAAAGGMRSGVSSRLEYACNRSASMKYGYSNKENIRMSIPANTTNAINGQLIKSTKYLDKTLPRSHIPSACASMTSSASASASPSSPSSSSSLTESRINPSPEKLKQWSDTLLFSSPSKTDDLSFSSPLKQDSYQTRDNQIIASSDTDDLLLLKLKQISKELRFITSGMHIRDQEVKTSNQWRLACRVLDRFCLLVFAALNLFTTLGILTSAPTVIKAFTFKGEPSRPM</sequence>
<dbReference type="InterPro" id="IPR036719">
    <property type="entry name" value="Neuro-gated_channel_TM_sf"/>
</dbReference>
<dbReference type="Gene3D" id="2.70.170.10">
    <property type="entry name" value="Neurotransmitter-gated ion-channel ligand-binding domain"/>
    <property type="match status" value="1"/>
</dbReference>
<dbReference type="InterPro" id="IPR006029">
    <property type="entry name" value="Neurotrans-gated_channel_TM"/>
</dbReference>
<dbReference type="FunFam" id="1.20.58.390:FF:000043">
    <property type="entry name" value="AcetylCholine Receptor"/>
    <property type="match status" value="1"/>
</dbReference>
<keyword evidence="3" id="KW-1003">Cell membrane</keyword>
<dbReference type="FunFam" id="2.70.170.10:FF:000016">
    <property type="entry name" value="Nicotinic acetylcholine receptor subunit"/>
    <property type="match status" value="1"/>
</dbReference>
<evidence type="ECO:0000313" key="20">
    <source>
        <dbReference type="WBParaSite" id="TREG1_133330.1"/>
    </source>
</evidence>
<keyword evidence="7 15" id="KW-0406">Ion transport</keyword>
<feature type="region of interest" description="Disordered" evidence="16">
    <location>
        <begin position="417"/>
        <end position="440"/>
    </location>
</feature>
<dbReference type="Proteomes" id="UP000050795">
    <property type="component" value="Unassembled WGS sequence"/>
</dbReference>
<dbReference type="InterPro" id="IPR006201">
    <property type="entry name" value="Neur_channel"/>
</dbReference>
<keyword evidence="2 15" id="KW-0813">Transport</keyword>
<dbReference type="PRINTS" id="PR00252">
    <property type="entry name" value="NRIONCHANNEL"/>
</dbReference>
<protein>
    <recommendedName>
        <fullName evidence="21">Neur_chan_LBD domain-containing protein</fullName>
    </recommendedName>
</protein>
<reference evidence="20" key="2">
    <citation type="submission" date="2023-11" db="UniProtKB">
        <authorList>
            <consortium name="WormBaseParasite"/>
        </authorList>
    </citation>
    <scope>IDENTIFICATION</scope>
</reference>
<dbReference type="AlphaFoldDB" id="A0AA85J727"/>
<evidence type="ECO:0000256" key="12">
    <source>
        <dbReference type="ARBA" id="ARBA00023286"/>
    </source>
</evidence>
<name>A0AA85J727_TRIRE</name>
<feature type="region of interest" description="Disordered" evidence="16">
    <location>
        <begin position="594"/>
        <end position="619"/>
    </location>
</feature>
<feature type="domain" description="Neurotransmitter-gated ion-channel transmembrane" evidence="18">
    <location>
        <begin position="262"/>
        <end position="433"/>
    </location>
</feature>
<evidence type="ECO:0000256" key="7">
    <source>
        <dbReference type="ARBA" id="ARBA00023065"/>
    </source>
</evidence>
<dbReference type="GO" id="GO:0022848">
    <property type="term" value="F:acetylcholine-gated monoatomic cation-selective channel activity"/>
    <property type="evidence" value="ECO:0007669"/>
    <property type="project" value="InterPro"/>
</dbReference>
<evidence type="ECO:0000256" key="15">
    <source>
        <dbReference type="RuleBase" id="RU000687"/>
    </source>
</evidence>
<evidence type="ECO:0008006" key="21">
    <source>
        <dbReference type="Google" id="ProtNLM"/>
    </source>
</evidence>
<dbReference type="WBParaSite" id="TREG1_133330.1">
    <property type="protein sequence ID" value="TREG1_133330.1"/>
    <property type="gene ID" value="TREG1_133330"/>
</dbReference>
<feature type="transmembrane region" description="Helical" evidence="15">
    <location>
        <begin position="255"/>
        <end position="275"/>
    </location>
</feature>